<reference evidence="4" key="1">
    <citation type="journal article" date="2019" name="Sci. Rep.">
        <title>Draft genome of Tanacetum cinerariifolium, the natural source of mosquito coil.</title>
        <authorList>
            <person name="Yamashiro T."/>
            <person name="Shiraishi A."/>
            <person name="Satake H."/>
            <person name="Nakayama K."/>
        </authorList>
    </citation>
    <scope>NUCLEOTIDE SEQUENCE</scope>
</reference>
<feature type="domain" description="CCHC-type" evidence="3">
    <location>
        <begin position="143"/>
        <end position="158"/>
    </location>
</feature>
<evidence type="ECO:0000256" key="1">
    <source>
        <dbReference type="PROSITE-ProRule" id="PRU00047"/>
    </source>
</evidence>
<dbReference type="InterPro" id="IPR001878">
    <property type="entry name" value="Znf_CCHC"/>
</dbReference>
<evidence type="ECO:0000313" key="4">
    <source>
        <dbReference type="EMBL" id="GEU59879.1"/>
    </source>
</evidence>
<evidence type="ECO:0000256" key="2">
    <source>
        <dbReference type="SAM" id="MobiDB-lite"/>
    </source>
</evidence>
<dbReference type="AlphaFoldDB" id="A0A6L2LFH3"/>
<keyword evidence="1" id="KW-0479">Metal-binding</keyword>
<protein>
    <recommendedName>
        <fullName evidence="3">CCHC-type domain-containing protein</fullName>
    </recommendedName>
</protein>
<gene>
    <name evidence="4" type="ORF">Tci_031857</name>
</gene>
<dbReference type="GO" id="GO:0008270">
    <property type="term" value="F:zinc ion binding"/>
    <property type="evidence" value="ECO:0007669"/>
    <property type="project" value="UniProtKB-KW"/>
</dbReference>
<name>A0A6L2LFH3_TANCI</name>
<dbReference type="SUPFAM" id="SSF57756">
    <property type="entry name" value="Retrovirus zinc finger-like domains"/>
    <property type="match status" value="1"/>
</dbReference>
<comment type="caution">
    <text evidence="4">The sequence shown here is derived from an EMBL/GenBank/DDBJ whole genome shotgun (WGS) entry which is preliminary data.</text>
</comment>
<keyword evidence="1" id="KW-0862">Zinc</keyword>
<accession>A0A6L2LFH3</accession>
<dbReference type="Gene3D" id="4.10.60.10">
    <property type="entry name" value="Zinc finger, CCHC-type"/>
    <property type="match status" value="1"/>
</dbReference>
<dbReference type="InterPro" id="IPR036875">
    <property type="entry name" value="Znf_CCHC_sf"/>
</dbReference>
<sequence length="305" mass="34584">MMLLRSLPPAWNNITLIMRNKPDIETLSMDDLYNNLKVYEAETKGQSSLGSNSYNTAFLSSKNTSNINETVTDAHDIPGAVSMEQPSASSYDDDIDTDDLEEMDLKWQVAMNTMRVKKFMKRTERNLNFNGKEPVSFVMTKVKCYNCHRRGYFARECRVPRNQGNRIADNEIRVVPLETPASALVVQYGLGRYYWCYQIEEGPTDFALIAHSLDLANSSNSEDSELSDNEMPKCEIFKATSDSDVSEIDEDSNQVKIGLDDSMFKFKISETRTIVNKNESIASKSSEEIREEPKTVRSSAPIIKD</sequence>
<dbReference type="EMBL" id="BKCJ010004248">
    <property type="protein sequence ID" value="GEU59879.1"/>
    <property type="molecule type" value="Genomic_DNA"/>
</dbReference>
<feature type="region of interest" description="Disordered" evidence="2">
    <location>
        <begin position="279"/>
        <end position="305"/>
    </location>
</feature>
<proteinExistence type="predicted"/>
<feature type="compositionally biased region" description="Basic and acidic residues" evidence="2">
    <location>
        <begin position="285"/>
        <end position="295"/>
    </location>
</feature>
<organism evidence="4">
    <name type="scientific">Tanacetum cinerariifolium</name>
    <name type="common">Dalmatian daisy</name>
    <name type="synonym">Chrysanthemum cinerariifolium</name>
    <dbReference type="NCBI Taxonomy" id="118510"/>
    <lineage>
        <taxon>Eukaryota</taxon>
        <taxon>Viridiplantae</taxon>
        <taxon>Streptophyta</taxon>
        <taxon>Embryophyta</taxon>
        <taxon>Tracheophyta</taxon>
        <taxon>Spermatophyta</taxon>
        <taxon>Magnoliopsida</taxon>
        <taxon>eudicotyledons</taxon>
        <taxon>Gunneridae</taxon>
        <taxon>Pentapetalae</taxon>
        <taxon>asterids</taxon>
        <taxon>campanulids</taxon>
        <taxon>Asterales</taxon>
        <taxon>Asteraceae</taxon>
        <taxon>Asteroideae</taxon>
        <taxon>Anthemideae</taxon>
        <taxon>Anthemidinae</taxon>
        <taxon>Tanacetum</taxon>
    </lineage>
</organism>
<dbReference type="PROSITE" id="PS50158">
    <property type="entry name" value="ZF_CCHC"/>
    <property type="match status" value="1"/>
</dbReference>
<evidence type="ECO:0000259" key="3">
    <source>
        <dbReference type="PROSITE" id="PS50158"/>
    </source>
</evidence>
<keyword evidence="1" id="KW-0863">Zinc-finger</keyword>
<dbReference type="GO" id="GO:0003676">
    <property type="term" value="F:nucleic acid binding"/>
    <property type="evidence" value="ECO:0007669"/>
    <property type="project" value="InterPro"/>
</dbReference>